<sequence>MADPKSLRVVKAIQGALEQIQKPDYNTDAGLRITRGRRRISNNETFPLIIIHEGEEEVVKRAGVDQVQNRLNITVEGWVQADPINPLDDAHLLLADIQKSLFPALESRMNPGLLVQVQYLGRVIDPPEDGSRSCSVSVLLAIDWTEHLTDPTK</sequence>
<name>A0ABZ3E667_9GAMM</name>
<dbReference type="EMBL" id="CP152380">
    <property type="protein sequence ID" value="XAF55143.1"/>
    <property type="molecule type" value="Genomic_DNA"/>
</dbReference>
<gene>
    <name evidence="1" type="ORF">AAGT77_06230</name>
</gene>
<evidence type="ECO:0008006" key="3">
    <source>
        <dbReference type="Google" id="ProtNLM"/>
    </source>
</evidence>
<reference evidence="1 2" key="1">
    <citation type="submission" date="2024-04" db="EMBL/GenBank/DDBJ databases">
        <title>Marinobacter sp. SBY-1.</title>
        <authorList>
            <person name="Pan C."/>
        </authorList>
    </citation>
    <scope>NUCLEOTIDE SEQUENCE [LARGE SCALE GENOMIC DNA]</scope>
    <source>
        <strain evidence="1 2">SBY-1</strain>
    </source>
</reference>
<keyword evidence="2" id="KW-1185">Reference proteome</keyword>
<dbReference type="RefSeq" id="WP_342632160.1">
    <property type="nucleotide sequence ID" value="NZ_CP152380.1"/>
</dbReference>
<evidence type="ECO:0000313" key="1">
    <source>
        <dbReference type="EMBL" id="XAF55143.1"/>
    </source>
</evidence>
<proteinExistence type="predicted"/>
<evidence type="ECO:0000313" key="2">
    <source>
        <dbReference type="Proteomes" id="UP001445268"/>
    </source>
</evidence>
<organism evidence="1 2">
    <name type="scientific">Marinobacter alkaliphilus</name>
    <dbReference type="NCBI Taxonomy" id="254719"/>
    <lineage>
        <taxon>Bacteria</taxon>
        <taxon>Pseudomonadati</taxon>
        <taxon>Pseudomonadota</taxon>
        <taxon>Gammaproteobacteria</taxon>
        <taxon>Pseudomonadales</taxon>
        <taxon>Marinobacteraceae</taxon>
        <taxon>Marinobacter</taxon>
    </lineage>
</organism>
<protein>
    <recommendedName>
        <fullName evidence="3">Tail terminator</fullName>
    </recommendedName>
</protein>
<accession>A0ABZ3E667</accession>
<dbReference type="Proteomes" id="UP001445268">
    <property type="component" value="Chromosome"/>
</dbReference>